<dbReference type="GO" id="GO:0006730">
    <property type="term" value="P:one-carbon metabolic process"/>
    <property type="evidence" value="ECO:0007669"/>
    <property type="project" value="UniProtKB-KW"/>
</dbReference>
<keyword evidence="5 8" id="KW-0521">NADP</keyword>
<dbReference type="RefSeq" id="WP_023950429.1">
    <property type="nucleotide sequence ID" value="NZ_AYSV01000070.1"/>
</dbReference>
<dbReference type="AlphaFoldDB" id="V8G766"/>
<comment type="function">
    <text evidence="7 8">Key enzyme in folate metabolism. Catalyzes an essential reaction for de novo glycine and purine synthesis, and for DNA precursor synthesis.</text>
</comment>
<dbReference type="OrthoDB" id="9804315at2"/>
<dbReference type="GO" id="GO:0046452">
    <property type="term" value="P:dihydrofolate metabolic process"/>
    <property type="evidence" value="ECO:0007669"/>
    <property type="project" value="TreeGrafter"/>
</dbReference>
<evidence type="ECO:0000313" key="11">
    <source>
        <dbReference type="EMBL" id="ETD72260.1"/>
    </source>
</evidence>
<organism evidence="11 12">
    <name type="scientific">Pelistega indica</name>
    <dbReference type="NCBI Taxonomy" id="1414851"/>
    <lineage>
        <taxon>Bacteria</taxon>
        <taxon>Pseudomonadati</taxon>
        <taxon>Pseudomonadota</taxon>
        <taxon>Betaproteobacteria</taxon>
        <taxon>Burkholderiales</taxon>
        <taxon>Alcaligenaceae</taxon>
        <taxon>Pelistega</taxon>
    </lineage>
</organism>
<dbReference type="GO" id="GO:0004146">
    <property type="term" value="F:dihydrofolate reductase activity"/>
    <property type="evidence" value="ECO:0007669"/>
    <property type="project" value="UniProtKB-EC"/>
</dbReference>
<evidence type="ECO:0000256" key="9">
    <source>
        <dbReference type="RuleBase" id="RU004474"/>
    </source>
</evidence>
<dbReference type="FunFam" id="3.40.430.10:FF:000001">
    <property type="entry name" value="Dihydrofolate reductase"/>
    <property type="match status" value="1"/>
</dbReference>
<evidence type="ECO:0000256" key="3">
    <source>
        <dbReference type="ARBA" id="ARBA00012856"/>
    </source>
</evidence>
<sequence length="162" mass="18221">MSRLNIIVAYNQQHVIGKDNTMPWKLPADLAYFKQTTMGCPIIMGRKTRDSLGRPLPGRLNIVISRDKNFQAEGTQTVTSLEEAIAVAKASQAENIFVIGGGQIYQEALPLVHRVYATEIHSDMDGDTYFPVLEKAHWKEVSRAPQPEQNGLAFDFVVYERE</sequence>
<comment type="catalytic activity">
    <reaction evidence="8">
        <text>(6S)-5,6,7,8-tetrahydrofolate + NADP(+) = 7,8-dihydrofolate + NADPH + H(+)</text>
        <dbReference type="Rhea" id="RHEA:15009"/>
        <dbReference type="ChEBI" id="CHEBI:15378"/>
        <dbReference type="ChEBI" id="CHEBI:57451"/>
        <dbReference type="ChEBI" id="CHEBI:57453"/>
        <dbReference type="ChEBI" id="CHEBI:57783"/>
        <dbReference type="ChEBI" id="CHEBI:58349"/>
        <dbReference type="EC" id="1.5.1.3"/>
    </reaction>
</comment>
<evidence type="ECO:0000313" key="12">
    <source>
        <dbReference type="Proteomes" id="UP000018766"/>
    </source>
</evidence>
<comment type="pathway">
    <text evidence="1 8">Cofactor biosynthesis; tetrahydrofolate biosynthesis; 5,6,7,8-tetrahydrofolate from 7,8-dihydrofolate: step 1/1.</text>
</comment>
<dbReference type="PRINTS" id="PR00070">
    <property type="entry name" value="DHFR"/>
</dbReference>
<evidence type="ECO:0000256" key="1">
    <source>
        <dbReference type="ARBA" id="ARBA00004903"/>
    </source>
</evidence>
<dbReference type="CDD" id="cd00209">
    <property type="entry name" value="DHFR"/>
    <property type="match status" value="1"/>
</dbReference>
<evidence type="ECO:0000256" key="7">
    <source>
        <dbReference type="ARBA" id="ARBA00025067"/>
    </source>
</evidence>
<dbReference type="PROSITE" id="PS00075">
    <property type="entry name" value="DHFR_1"/>
    <property type="match status" value="1"/>
</dbReference>
<dbReference type="EC" id="1.5.1.3" evidence="3 8"/>
<evidence type="ECO:0000256" key="4">
    <source>
        <dbReference type="ARBA" id="ARBA00022563"/>
    </source>
</evidence>
<evidence type="ECO:0000259" key="10">
    <source>
        <dbReference type="PROSITE" id="PS51330"/>
    </source>
</evidence>
<gene>
    <name evidence="11" type="ORF">V757_05135</name>
</gene>
<keyword evidence="6 8" id="KW-0560">Oxidoreductase</keyword>
<dbReference type="PIRSF" id="PIRSF000194">
    <property type="entry name" value="DHFR"/>
    <property type="match status" value="1"/>
</dbReference>
<dbReference type="Gene3D" id="3.40.430.10">
    <property type="entry name" value="Dihydrofolate Reductase, subunit A"/>
    <property type="match status" value="1"/>
</dbReference>
<dbReference type="PANTHER" id="PTHR48069:SF3">
    <property type="entry name" value="DIHYDROFOLATE REDUCTASE"/>
    <property type="match status" value="1"/>
</dbReference>
<dbReference type="UniPathway" id="UPA00077">
    <property type="reaction ID" value="UER00158"/>
</dbReference>
<dbReference type="InterPro" id="IPR024072">
    <property type="entry name" value="DHFR-like_dom_sf"/>
</dbReference>
<evidence type="ECO:0000256" key="8">
    <source>
        <dbReference type="PIRNR" id="PIRNR000194"/>
    </source>
</evidence>
<dbReference type="Proteomes" id="UP000018766">
    <property type="component" value="Unassembled WGS sequence"/>
</dbReference>
<dbReference type="PANTHER" id="PTHR48069">
    <property type="entry name" value="DIHYDROFOLATE REDUCTASE"/>
    <property type="match status" value="1"/>
</dbReference>
<dbReference type="GO" id="GO:0070401">
    <property type="term" value="F:NADP+ binding"/>
    <property type="evidence" value="ECO:0007669"/>
    <property type="project" value="UniProtKB-ARBA"/>
</dbReference>
<dbReference type="SUPFAM" id="SSF53597">
    <property type="entry name" value="Dihydrofolate reductase-like"/>
    <property type="match status" value="1"/>
</dbReference>
<dbReference type="InterPro" id="IPR017925">
    <property type="entry name" value="DHFR_CS"/>
</dbReference>
<name>V8G766_9BURK</name>
<dbReference type="GO" id="GO:0046654">
    <property type="term" value="P:tetrahydrofolate biosynthetic process"/>
    <property type="evidence" value="ECO:0007669"/>
    <property type="project" value="UniProtKB-UniPathway"/>
</dbReference>
<dbReference type="EMBL" id="AYSV01000070">
    <property type="protein sequence ID" value="ETD72260.1"/>
    <property type="molecule type" value="Genomic_DNA"/>
</dbReference>
<dbReference type="PATRIC" id="fig|1414851.3.peg.1034"/>
<comment type="similarity">
    <text evidence="2 8 9">Belongs to the dihydrofolate reductase family.</text>
</comment>
<proteinExistence type="inferred from homology"/>
<dbReference type="InterPro" id="IPR001796">
    <property type="entry name" value="DHFR_dom"/>
</dbReference>
<dbReference type="GO" id="GO:0046655">
    <property type="term" value="P:folic acid metabolic process"/>
    <property type="evidence" value="ECO:0007669"/>
    <property type="project" value="TreeGrafter"/>
</dbReference>
<reference evidence="11 12" key="1">
    <citation type="submission" date="2013-11" db="EMBL/GenBank/DDBJ databases">
        <title>Genomic analysis of Pelistega sp. HM-7.</title>
        <authorList>
            <person name="Kumbhare S.V."/>
            <person name="Shetty S.A."/>
            <person name="Sharma O."/>
            <person name="Dhotre D.P."/>
        </authorList>
    </citation>
    <scope>NUCLEOTIDE SEQUENCE [LARGE SCALE GENOMIC DNA]</scope>
    <source>
        <strain evidence="11 12">HM-7</strain>
    </source>
</reference>
<dbReference type="Pfam" id="PF00186">
    <property type="entry name" value="DHFR_1"/>
    <property type="match status" value="1"/>
</dbReference>
<evidence type="ECO:0000256" key="5">
    <source>
        <dbReference type="ARBA" id="ARBA00022857"/>
    </source>
</evidence>
<dbReference type="PROSITE" id="PS51330">
    <property type="entry name" value="DHFR_2"/>
    <property type="match status" value="1"/>
</dbReference>
<dbReference type="GO" id="GO:0005829">
    <property type="term" value="C:cytosol"/>
    <property type="evidence" value="ECO:0007669"/>
    <property type="project" value="TreeGrafter"/>
</dbReference>
<feature type="domain" description="DHFR" evidence="10">
    <location>
        <begin position="3"/>
        <end position="161"/>
    </location>
</feature>
<accession>V8G766</accession>
<dbReference type="InterPro" id="IPR012259">
    <property type="entry name" value="DHFR"/>
</dbReference>
<keyword evidence="12" id="KW-1185">Reference proteome</keyword>
<protein>
    <recommendedName>
        <fullName evidence="3 8">Dihydrofolate reductase</fullName>
        <ecNumber evidence="3 8">1.5.1.3</ecNumber>
    </recommendedName>
</protein>
<comment type="caution">
    <text evidence="11">The sequence shown here is derived from an EMBL/GenBank/DDBJ whole genome shotgun (WGS) entry which is preliminary data.</text>
</comment>
<evidence type="ECO:0000256" key="6">
    <source>
        <dbReference type="ARBA" id="ARBA00023002"/>
    </source>
</evidence>
<evidence type="ECO:0000256" key="2">
    <source>
        <dbReference type="ARBA" id="ARBA00009539"/>
    </source>
</evidence>
<keyword evidence="4 8" id="KW-0554">One-carbon metabolism</keyword>